<evidence type="ECO:0000256" key="1">
    <source>
        <dbReference type="ARBA" id="ARBA00004496"/>
    </source>
</evidence>
<reference evidence="6 7" key="1">
    <citation type="submission" date="2019-04" db="EMBL/GenBank/DDBJ databases">
        <authorList>
            <consortium name="Wellcome Sanger Institute Data Sharing"/>
        </authorList>
    </citation>
    <scope>NUCLEOTIDE SEQUENCE [LARGE SCALE GENOMIC DNA]</scope>
</reference>
<dbReference type="GeneTree" id="ENSGT00940000165784"/>
<keyword evidence="3" id="KW-0175">Coiled coil</keyword>
<accession>A0A8C9WJ11</accession>
<name>A0A8C9WJ11_SCLFO</name>
<dbReference type="Ensembl" id="ENSSFOT00015057399.1">
    <property type="protein sequence ID" value="ENSSFOP00015075352.1"/>
    <property type="gene ID" value="ENSSFOG00015027781.1"/>
</dbReference>
<feature type="domain" description="HOOK N-terminal" evidence="5">
    <location>
        <begin position="62"/>
        <end position="108"/>
    </location>
</feature>
<reference evidence="6" key="3">
    <citation type="submission" date="2025-09" db="UniProtKB">
        <authorList>
            <consortium name="Ensembl"/>
        </authorList>
    </citation>
    <scope>IDENTIFICATION</scope>
</reference>
<organism evidence="6 7">
    <name type="scientific">Scleropages formosus</name>
    <name type="common">Asian bonytongue</name>
    <name type="synonym">Osteoglossum formosum</name>
    <dbReference type="NCBI Taxonomy" id="113540"/>
    <lineage>
        <taxon>Eukaryota</taxon>
        <taxon>Metazoa</taxon>
        <taxon>Chordata</taxon>
        <taxon>Craniata</taxon>
        <taxon>Vertebrata</taxon>
        <taxon>Euteleostomi</taxon>
        <taxon>Actinopterygii</taxon>
        <taxon>Neopterygii</taxon>
        <taxon>Teleostei</taxon>
        <taxon>Osteoglossocephala</taxon>
        <taxon>Osteoglossomorpha</taxon>
        <taxon>Osteoglossiformes</taxon>
        <taxon>Osteoglossidae</taxon>
        <taxon>Scleropages</taxon>
    </lineage>
</organism>
<evidence type="ECO:0000256" key="2">
    <source>
        <dbReference type="ARBA" id="ARBA00022490"/>
    </source>
</evidence>
<evidence type="ECO:0000313" key="7">
    <source>
        <dbReference type="Proteomes" id="UP000694397"/>
    </source>
</evidence>
<dbReference type="Gene3D" id="1.10.418.10">
    <property type="entry name" value="Calponin-like domain"/>
    <property type="match status" value="1"/>
</dbReference>
<dbReference type="Pfam" id="PF19047">
    <property type="entry name" value="HOOK_N"/>
    <property type="match status" value="1"/>
</dbReference>
<dbReference type="PANTHER" id="PTHR18947">
    <property type="entry name" value="HOOK PROTEINS"/>
    <property type="match status" value="1"/>
</dbReference>
<dbReference type="Proteomes" id="UP000694397">
    <property type="component" value="Chromosome 13"/>
</dbReference>
<protein>
    <recommendedName>
        <fullName evidence="5">HOOK N-terminal domain-containing protein</fullName>
    </recommendedName>
</protein>
<feature type="chain" id="PRO_5034573718" description="HOOK N-terminal domain-containing protein" evidence="4">
    <location>
        <begin position="25"/>
        <end position="216"/>
    </location>
</feature>
<dbReference type="SUPFAM" id="SSF116907">
    <property type="entry name" value="Hook domain"/>
    <property type="match status" value="1"/>
</dbReference>
<evidence type="ECO:0000259" key="5">
    <source>
        <dbReference type="Pfam" id="PF19047"/>
    </source>
</evidence>
<proteinExistence type="predicted"/>
<dbReference type="GO" id="GO:0030705">
    <property type="term" value="P:cytoskeleton-dependent intracellular transport"/>
    <property type="evidence" value="ECO:0007669"/>
    <property type="project" value="InterPro"/>
</dbReference>
<dbReference type="GO" id="GO:0005813">
    <property type="term" value="C:centrosome"/>
    <property type="evidence" value="ECO:0007669"/>
    <property type="project" value="TreeGrafter"/>
</dbReference>
<keyword evidence="4" id="KW-0732">Signal</keyword>
<reference evidence="6" key="2">
    <citation type="submission" date="2025-08" db="UniProtKB">
        <authorList>
            <consortium name="Ensembl"/>
        </authorList>
    </citation>
    <scope>IDENTIFICATION</scope>
</reference>
<dbReference type="InterPro" id="IPR043936">
    <property type="entry name" value="HOOK_N"/>
</dbReference>
<dbReference type="GO" id="GO:0031122">
    <property type="term" value="P:cytoplasmic microtubule organization"/>
    <property type="evidence" value="ECO:0007669"/>
    <property type="project" value="TreeGrafter"/>
</dbReference>
<dbReference type="InterPro" id="IPR036872">
    <property type="entry name" value="CH_dom_sf"/>
</dbReference>
<keyword evidence="2" id="KW-0963">Cytoplasm</keyword>
<sequence>SVIPLFLMLLEKFMFSAKLSFCLCVPIPVSASTCIFQESLQQLILMPLPNVAVLGRDPFTGTSMEELRRLLLLMLGCAVQCERREEFIQRIQSLDIKTQAGIATCIQEVTQNPSAVLPLQWGELCALGGNELQGVFNSMAQHIQGLLAQRDTHLEVRCSRGAERKNYPVEASCSSSGFGFAPTCLWLGSASMACRPSLALQLTDSRAKLRRLRQEL</sequence>
<dbReference type="OrthoDB" id="8956752at2759"/>
<dbReference type="GO" id="GO:0005737">
    <property type="term" value="C:cytoplasm"/>
    <property type="evidence" value="ECO:0007669"/>
    <property type="project" value="UniProtKB-SubCell"/>
</dbReference>
<dbReference type="AlphaFoldDB" id="A0A8C9WJ11"/>
<feature type="signal peptide" evidence="4">
    <location>
        <begin position="1"/>
        <end position="24"/>
    </location>
</feature>
<evidence type="ECO:0000256" key="4">
    <source>
        <dbReference type="SAM" id="SignalP"/>
    </source>
</evidence>
<comment type="subcellular location">
    <subcellularLocation>
        <location evidence="1">Cytoplasm</location>
    </subcellularLocation>
</comment>
<evidence type="ECO:0000256" key="3">
    <source>
        <dbReference type="ARBA" id="ARBA00023054"/>
    </source>
</evidence>
<dbReference type="GO" id="GO:0051959">
    <property type="term" value="F:dynein light intermediate chain binding"/>
    <property type="evidence" value="ECO:0007669"/>
    <property type="project" value="TreeGrafter"/>
</dbReference>
<evidence type="ECO:0000313" key="6">
    <source>
        <dbReference type="Ensembl" id="ENSSFOP00015075352.1"/>
    </source>
</evidence>
<keyword evidence="7" id="KW-1185">Reference proteome</keyword>
<dbReference type="GO" id="GO:0008017">
    <property type="term" value="F:microtubule binding"/>
    <property type="evidence" value="ECO:0007669"/>
    <property type="project" value="TreeGrafter"/>
</dbReference>
<dbReference type="PANTHER" id="PTHR18947:SF35">
    <property type="entry name" value="COILED-COIL DOMAIN-CONTAINING PROTEIN 88B"/>
    <property type="match status" value="1"/>
</dbReference>